<dbReference type="Proteomes" id="UP001520654">
    <property type="component" value="Unassembled WGS sequence"/>
</dbReference>
<name>A0ABS8EI44_9ACTN</name>
<accession>A0ABS8EI44</accession>
<proteinExistence type="predicted"/>
<comment type="caution">
    <text evidence="1">The sequence shown here is derived from an EMBL/GenBank/DDBJ whole genome shotgun (WGS) entry which is preliminary data.</text>
</comment>
<organism evidence="1 2">
    <name type="scientific">Streptomyces flavotricini</name>
    <dbReference type="NCBI Taxonomy" id="66888"/>
    <lineage>
        <taxon>Bacteria</taxon>
        <taxon>Bacillati</taxon>
        <taxon>Actinomycetota</taxon>
        <taxon>Actinomycetes</taxon>
        <taxon>Kitasatosporales</taxon>
        <taxon>Streptomycetaceae</taxon>
        <taxon>Streptomyces</taxon>
    </lineage>
</organism>
<dbReference type="RefSeq" id="WP_229344402.1">
    <property type="nucleotide sequence ID" value="NZ_JAINUL010000001.1"/>
</dbReference>
<gene>
    <name evidence="1" type="ORF">K7B10_38810</name>
</gene>
<evidence type="ECO:0000313" key="2">
    <source>
        <dbReference type="Proteomes" id="UP001520654"/>
    </source>
</evidence>
<evidence type="ECO:0000313" key="1">
    <source>
        <dbReference type="EMBL" id="MCC0100613.1"/>
    </source>
</evidence>
<protein>
    <submittedName>
        <fullName evidence="1">Uncharacterized protein</fullName>
    </submittedName>
</protein>
<reference evidence="1 2" key="1">
    <citation type="submission" date="2021-08" db="EMBL/GenBank/DDBJ databases">
        <title>Genomic Architecture of Streptomyces flavotricini NGL1 and Streptomyces erythrochromogenes HMS4 With Differential Plant Beneficial attributes and laccase production capabilities.</title>
        <authorList>
            <person name="Salwan R."/>
            <person name="Kaur R."/>
            <person name="Sharma V."/>
        </authorList>
    </citation>
    <scope>NUCLEOTIDE SEQUENCE [LARGE SCALE GENOMIC DNA]</scope>
    <source>
        <strain evidence="1 2">NGL1</strain>
    </source>
</reference>
<sequence length="51" mass="5433">MSASTVPSLFTAEERHLLRSVSLLDARDLELATRAAGLTQQAPPDASPNAR</sequence>
<keyword evidence="2" id="KW-1185">Reference proteome</keyword>
<dbReference type="EMBL" id="JAINUL010000001">
    <property type="protein sequence ID" value="MCC0100613.1"/>
    <property type="molecule type" value="Genomic_DNA"/>
</dbReference>